<dbReference type="InterPro" id="IPR052514">
    <property type="entry name" value="SAM-dependent_MTase"/>
</dbReference>
<dbReference type="PANTHER" id="PTHR34203:SF15">
    <property type="entry name" value="SLL1173 PROTEIN"/>
    <property type="match status" value="1"/>
</dbReference>
<feature type="transmembrane region" description="Helical" evidence="2">
    <location>
        <begin position="20"/>
        <end position="45"/>
    </location>
</feature>
<reference evidence="4 5" key="1">
    <citation type="submission" date="2024-03" db="EMBL/GenBank/DDBJ databases">
        <authorList>
            <consortium name="ELIXIR-Norway"/>
            <consortium name="Elixir Norway"/>
        </authorList>
    </citation>
    <scope>NUCLEOTIDE SEQUENCE [LARGE SCALE GENOMIC DNA]</scope>
</reference>
<evidence type="ECO:0000313" key="4">
    <source>
        <dbReference type="EMBL" id="CAK9857638.1"/>
    </source>
</evidence>
<organism evidence="4 5">
    <name type="scientific">Sphagnum jensenii</name>
    <dbReference type="NCBI Taxonomy" id="128206"/>
    <lineage>
        <taxon>Eukaryota</taxon>
        <taxon>Viridiplantae</taxon>
        <taxon>Streptophyta</taxon>
        <taxon>Embryophyta</taxon>
        <taxon>Bryophyta</taxon>
        <taxon>Sphagnophytina</taxon>
        <taxon>Sphagnopsida</taxon>
        <taxon>Sphagnales</taxon>
        <taxon>Sphagnaceae</taxon>
        <taxon>Sphagnum</taxon>
    </lineage>
</organism>
<dbReference type="Pfam" id="PF05050">
    <property type="entry name" value="Methyltransf_21"/>
    <property type="match status" value="1"/>
</dbReference>
<dbReference type="EMBL" id="OZ023702">
    <property type="protein sequence ID" value="CAK9857638.1"/>
    <property type="molecule type" value="Genomic_DNA"/>
</dbReference>
<dbReference type="SUPFAM" id="SSF53335">
    <property type="entry name" value="S-adenosyl-L-methionine-dependent methyltransferases"/>
    <property type="match status" value="1"/>
</dbReference>
<proteinExistence type="predicted"/>
<dbReference type="PANTHER" id="PTHR34203">
    <property type="entry name" value="METHYLTRANSFERASE, FKBM FAMILY PROTEIN"/>
    <property type="match status" value="1"/>
</dbReference>
<protein>
    <recommendedName>
        <fullName evidence="3">Methyltransferase FkbM domain-containing protein</fullName>
    </recommendedName>
</protein>
<feature type="region of interest" description="Disordered" evidence="1">
    <location>
        <begin position="69"/>
        <end position="92"/>
    </location>
</feature>
<dbReference type="InterPro" id="IPR029063">
    <property type="entry name" value="SAM-dependent_MTases_sf"/>
</dbReference>
<evidence type="ECO:0000256" key="2">
    <source>
        <dbReference type="SAM" id="Phobius"/>
    </source>
</evidence>
<dbReference type="InterPro" id="IPR006342">
    <property type="entry name" value="FkbM_mtfrase"/>
</dbReference>
<dbReference type="Gene3D" id="3.40.50.150">
    <property type="entry name" value="Vaccinia Virus protein VP39"/>
    <property type="match status" value="1"/>
</dbReference>
<accession>A0ABP1A551</accession>
<keyword evidence="5" id="KW-1185">Reference proteome</keyword>
<evidence type="ECO:0000313" key="5">
    <source>
        <dbReference type="Proteomes" id="UP001497522"/>
    </source>
</evidence>
<feature type="domain" description="Methyltransferase FkbM" evidence="3">
    <location>
        <begin position="179"/>
        <end position="320"/>
    </location>
</feature>
<name>A0ABP1A551_9BRYO</name>
<sequence>MRSSSNMGIRDLKLSSCSRFFHWALANKLVIVLVLMISLVLLLLFRPGFRPEEFSAPATGLFNLCRNNTNNNDNNNNNNTNNKSTTDEEEKTLMSGDKHGEMMDVLLSALETDGNPKIRFYKTATFPPFPMFVCENCKCDICSRTLRLGYFAPIETTIFRHILGNGVCGRAAPNNLVVDVGANVGYFSAYASALGCRVASFEPNQNPRRYLEASAALHDPHHLSWKVYPAAIGKEEKKVHFTEERSWGVSHITKRKLMRVRDLEVEVVLLDSIVKEDVLLLKIDTEGYEASVIAGSHNVLKNYNVQNVVVEVKNYNEHVVRDFLFDLKQDGRFTYVYNYFEEYNKRGMDLSTFDLHEAAMYDVTDVVMNKRYEQELKAEDFWFCKKPFSNA</sequence>
<keyword evidence="2" id="KW-1133">Transmembrane helix</keyword>
<evidence type="ECO:0000259" key="3">
    <source>
        <dbReference type="Pfam" id="PF05050"/>
    </source>
</evidence>
<keyword evidence="2" id="KW-0472">Membrane</keyword>
<dbReference type="Proteomes" id="UP001497522">
    <property type="component" value="Chromosome 1"/>
</dbReference>
<evidence type="ECO:0000256" key="1">
    <source>
        <dbReference type="SAM" id="MobiDB-lite"/>
    </source>
</evidence>
<feature type="compositionally biased region" description="Low complexity" evidence="1">
    <location>
        <begin position="69"/>
        <end position="82"/>
    </location>
</feature>
<keyword evidence="2" id="KW-0812">Transmembrane</keyword>
<gene>
    <name evidence="4" type="ORF">CSSPJE1EN2_LOCUS633</name>
</gene>
<dbReference type="NCBIfam" id="TIGR01444">
    <property type="entry name" value="fkbM_fam"/>
    <property type="match status" value="1"/>
</dbReference>